<reference evidence="3" key="1">
    <citation type="submission" date="2021-01" db="EMBL/GenBank/DDBJ databases">
        <authorList>
            <person name="Corre E."/>
            <person name="Pelletier E."/>
            <person name="Niang G."/>
            <person name="Scheremetjew M."/>
            <person name="Finn R."/>
            <person name="Kale V."/>
            <person name="Holt S."/>
            <person name="Cochrane G."/>
            <person name="Meng A."/>
            <person name="Brown T."/>
            <person name="Cohen L."/>
        </authorList>
    </citation>
    <scope>NUCLEOTIDE SEQUENCE</scope>
    <source>
        <strain evidence="3">SM1012Den-03</strain>
    </source>
</reference>
<protein>
    <recommendedName>
        <fullName evidence="2">NAD(P)-binding domain-containing protein</fullName>
    </recommendedName>
</protein>
<dbReference type="InterPro" id="IPR036291">
    <property type="entry name" value="NAD(P)-bd_dom_sf"/>
</dbReference>
<accession>A0A7S2M4K4</accession>
<dbReference type="Gene3D" id="3.40.50.720">
    <property type="entry name" value="NAD(P)-binding Rossmann-like Domain"/>
    <property type="match status" value="1"/>
</dbReference>
<dbReference type="SUPFAM" id="SSF51735">
    <property type="entry name" value="NAD(P)-binding Rossmann-fold domains"/>
    <property type="match status" value="1"/>
</dbReference>
<sequence>MMRNSLLPILLIALQLPLCCTGFAFQLPNIQMPWEGGTTSTPSSTTNKKSPIKSNDKVVIFGATGGVGQLVTKKLSARDGKNYQLTIAARDAARAKETLDNDNIDVVELNLVGDNKATDAELQAAIEGATGVVVSVGTTAFPTKRWDGGNNPKAIDMEAVTRIANAASNVESVRRMVLLTSVGVSRTNQMPFLILNLFGVLDAKRAGEDAVKSAAGEAGFSYSIVRPGRLVGGPYTNLDLANLFKIEGGAENGVDVAGGDVMLGDCKRDACAEAVVQCLENESCVDLEFSLVSNEDTALTNDGWSSAFTSM</sequence>
<dbReference type="EMBL" id="HBGZ01028084">
    <property type="protein sequence ID" value="CAD9624893.1"/>
    <property type="molecule type" value="Transcribed_RNA"/>
</dbReference>
<feature type="chain" id="PRO_5031555072" description="NAD(P)-binding domain-containing protein" evidence="1">
    <location>
        <begin position="23"/>
        <end position="311"/>
    </location>
</feature>
<dbReference type="InterPro" id="IPR016040">
    <property type="entry name" value="NAD(P)-bd_dom"/>
</dbReference>
<dbReference type="PANTHER" id="PTHR15020:SF50">
    <property type="entry name" value="UPF0659 PROTEIN YMR090W"/>
    <property type="match status" value="1"/>
</dbReference>
<name>A0A7S2M4K4_9STRA</name>
<dbReference type="AlphaFoldDB" id="A0A7S2M4K4"/>
<gene>
    <name evidence="3" type="ORF">SMAR0320_LOCUS19988</name>
</gene>
<feature type="signal peptide" evidence="1">
    <location>
        <begin position="1"/>
        <end position="22"/>
    </location>
</feature>
<organism evidence="3">
    <name type="scientific">Skeletonema marinoi</name>
    <dbReference type="NCBI Taxonomy" id="267567"/>
    <lineage>
        <taxon>Eukaryota</taxon>
        <taxon>Sar</taxon>
        <taxon>Stramenopiles</taxon>
        <taxon>Ochrophyta</taxon>
        <taxon>Bacillariophyta</taxon>
        <taxon>Coscinodiscophyceae</taxon>
        <taxon>Thalassiosirophycidae</taxon>
        <taxon>Thalassiosirales</taxon>
        <taxon>Skeletonemataceae</taxon>
        <taxon>Skeletonema</taxon>
        <taxon>Skeletonema marinoi-dohrnii complex</taxon>
    </lineage>
</organism>
<keyword evidence="1" id="KW-0732">Signal</keyword>
<feature type="domain" description="NAD(P)-binding" evidence="2">
    <location>
        <begin position="62"/>
        <end position="281"/>
    </location>
</feature>
<dbReference type="PANTHER" id="PTHR15020">
    <property type="entry name" value="FLAVIN REDUCTASE-RELATED"/>
    <property type="match status" value="1"/>
</dbReference>
<evidence type="ECO:0000313" key="3">
    <source>
        <dbReference type="EMBL" id="CAD9624893.1"/>
    </source>
</evidence>
<dbReference type="Pfam" id="PF13460">
    <property type="entry name" value="NAD_binding_10"/>
    <property type="match status" value="1"/>
</dbReference>
<evidence type="ECO:0000259" key="2">
    <source>
        <dbReference type="Pfam" id="PF13460"/>
    </source>
</evidence>
<evidence type="ECO:0000256" key="1">
    <source>
        <dbReference type="SAM" id="SignalP"/>
    </source>
</evidence>
<proteinExistence type="predicted"/>